<name>A0ABV0C4Q9_9SPHI</name>
<dbReference type="EMBL" id="JBDJNQ010000021">
    <property type="protein sequence ID" value="MEN5380632.1"/>
    <property type="molecule type" value="Genomic_DNA"/>
</dbReference>
<gene>
    <name evidence="1" type="ORF">ABE541_25450</name>
</gene>
<evidence type="ECO:0000313" key="1">
    <source>
        <dbReference type="EMBL" id="MEN5380632.1"/>
    </source>
</evidence>
<accession>A0ABV0C4Q9</accession>
<evidence type="ECO:0008006" key="3">
    <source>
        <dbReference type="Google" id="ProtNLM"/>
    </source>
</evidence>
<comment type="caution">
    <text evidence="1">The sequence shown here is derived from an EMBL/GenBank/DDBJ whole genome shotgun (WGS) entry which is preliminary data.</text>
</comment>
<protein>
    <recommendedName>
        <fullName evidence="3">HTH cro/C1-type domain-containing protein</fullName>
    </recommendedName>
</protein>
<organism evidence="1 2">
    <name type="scientific">Sphingobacterium kitahiroshimense</name>
    <dbReference type="NCBI Taxonomy" id="470446"/>
    <lineage>
        <taxon>Bacteria</taxon>
        <taxon>Pseudomonadati</taxon>
        <taxon>Bacteroidota</taxon>
        <taxon>Sphingobacteriia</taxon>
        <taxon>Sphingobacteriales</taxon>
        <taxon>Sphingobacteriaceae</taxon>
        <taxon>Sphingobacterium</taxon>
    </lineage>
</organism>
<dbReference type="Proteomes" id="UP001409291">
    <property type="component" value="Unassembled WGS sequence"/>
</dbReference>
<sequence length="173" mass="19911">MTSIDKKIITKNILKLIDSNGIDDKDFANLIEKSTRTLARIRKEKALFNIDAINIASSFFNKTLIELNSPKIQIEKDSRNILKQTHKDNVAYYSLIEKRPSITYAITFYLLKNEEFCSKGMIVDKIKKLFESFGWNYSSSYISNSMMRNSTQIYISGTKIVDGNVVNIYKAKI</sequence>
<keyword evidence="2" id="KW-1185">Reference proteome</keyword>
<reference evidence="1 2" key="1">
    <citation type="submission" date="2024-04" db="EMBL/GenBank/DDBJ databases">
        <title>WGS of bacteria from Torrens River.</title>
        <authorList>
            <person name="Wyrsch E.R."/>
            <person name="Drigo B."/>
        </authorList>
    </citation>
    <scope>NUCLEOTIDE SEQUENCE [LARGE SCALE GENOMIC DNA]</scope>
    <source>
        <strain evidence="1 2">TWI391</strain>
    </source>
</reference>
<evidence type="ECO:0000313" key="2">
    <source>
        <dbReference type="Proteomes" id="UP001409291"/>
    </source>
</evidence>
<proteinExistence type="predicted"/>
<dbReference type="RefSeq" id="WP_346583526.1">
    <property type="nucleotide sequence ID" value="NZ_JBDJNQ010000021.1"/>
</dbReference>